<evidence type="ECO:0000256" key="2">
    <source>
        <dbReference type="ARBA" id="ARBA00023125"/>
    </source>
</evidence>
<dbReference type="RefSeq" id="WP_008596430.1">
    <property type="nucleotide sequence ID" value="NZ_AMRM01000008.1"/>
</dbReference>
<keyword evidence="1" id="KW-0805">Transcription regulation</keyword>
<comment type="caution">
    <text evidence="6">The sequence shown here is derived from an EMBL/GenBank/DDBJ whole genome shotgun (WGS) entry which is preliminary data.</text>
</comment>
<dbReference type="eggNOG" id="COG1309">
    <property type="taxonomic scope" value="Bacteria"/>
</dbReference>
<dbReference type="PROSITE" id="PS50977">
    <property type="entry name" value="HTH_TETR_2"/>
    <property type="match status" value="1"/>
</dbReference>
<accession>K2N539</accession>
<keyword evidence="3" id="KW-0804">Transcription</keyword>
<reference evidence="6 7" key="1">
    <citation type="journal article" date="2012" name="J. Bacteriol.">
        <title>Genome Sequence of Nitratireductor pacificus Type Strain pht-3B.</title>
        <authorList>
            <person name="Lai Q."/>
            <person name="Li G."/>
            <person name="Shao Z."/>
        </authorList>
    </citation>
    <scope>NUCLEOTIDE SEQUENCE [LARGE SCALE GENOMIC DNA]</scope>
    <source>
        <strain evidence="7">pht-3B</strain>
    </source>
</reference>
<dbReference type="Pfam" id="PF17937">
    <property type="entry name" value="TetR_C_28"/>
    <property type="match status" value="1"/>
</dbReference>
<dbReference type="PANTHER" id="PTHR47506:SF6">
    <property type="entry name" value="HTH-TYPE TRANSCRIPTIONAL REPRESSOR NEMR"/>
    <property type="match status" value="1"/>
</dbReference>
<dbReference type="InterPro" id="IPR001647">
    <property type="entry name" value="HTH_TetR"/>
</dbReference>
<dbReference type="AlphaFoldDB" id="K2N539"/>
<dbReference type="PRINTS" id="PR00455">
    <property type="entry name" value="HTHTETR"/>
</dbReference>
<feature type="domain" description="HTH tetR-type" evidence="5">
    <location>
        <begin position="6"/>
        <end position="66"/>
    </location>
</feature>
<evidence type="ECO:0000259" key="5">
    <source>
        <dbReference type="PROSITE" id="PS50977"/>
    </source>
</evidence>
<dbReference type="Gene3D" id="1.10.357.10">
    <property type="entry name" value="Tetracycline Repressor, domain 2"/>
    <property type="match status" value="1"/>
</dbReference>
<gene>
    <name evidence="6" type="ORF">NA2_09336</name>
</gene>
<organism evidence="6 7">
    <name type="scientific">Nitratireductor pacificus pht-3B</name>
    <dbReference type="NCBI Taxonomy" id="391937"/>
    <lineage>
        <taxon>Bacteria</taxon>
        <taxon>Pseudomonadati</taxon>
        <taxon>Pseudomonadota</taxon>
        <taxon>Alphaproteobacteria</taxon>
        <taxon>Hyphomicrobiales</taxon>
        <taxon>Phyllobacteriaceae</taxon>
        <taxon>Nitratireductor</taxon>
    </lineage>
</organism>
<keyword evidence="7" id="KW-1185">Reference proteome</keyword>
<evidence type="ECO:0000256" key="1">
    <source>
        <dbReference type="ARBA" id="ARBA00023015"/>
    </source>
</evidence>
<evidence type="ECO:0000313" key="6">
    <source>
        <dbReference type="EMBL" id="EKF19323.1"/>
    </source>
</evidence>
<dbReference type="SUPFAM" id="SSF46689">
    <property type="entry name" value="Homeodomain-like"/>
    <property type="match status" value="1"/>
</dbReference>
<dbReference type="InterPro" id="IPR009057">
    <property type="entry name" value="Homeodomain-like_sf"/>
</dbReference>
<proteinExistence type="predicted"/>
<dbReference type="Proteomes" id="UP000006786">
    <property type="component" value="Unassembled WGS sequence"/>
</dbReference>
<dbReference type="PATRIC" id="fig|391937.3.peg.1924"/>
<dbReference type="EMBL" id="AMRM01000008">
    <property type="protein sequence ID" value="EKF19323.1"/>
    <property type="molecule type" value="Genomic_DNA"/>
</dbReference>
<evidence type="ECO:0000256" key="3">
    <source>
        <dbReference type="ARBA" id="ARBA00023163"/>
    </source>
</evidence>
<dbReference type="GO" id="GO:0003677">
    <property type="term" value="F:DNA binding"/>
    <property type="evidence" value="ECO:0007669"/>
    <property type="project" value="UniProtKB-UniRule"/>
</dbReference>
<dbReference type="InterPro" id="IPR041479">
    <property type="entry name" value="TetR_CgmR_C"/>
</dbReference>
<evidence type="ECO:0000313" key="7">
    <source>
        <dbReference type="Proteomes" id="UP000006786"/>
    </source>
</evidence>
<feature type="DNA-binding region" description="H-T-H motif" evidence="4">
    <location>
        <begin position="29"/>
        <end position="48"/>
    </location>
</feature>
<sequence length="181" mass="19626">MTKSRSGARDKILEAAGEIVRETGAGSMSLDAVAARAGVSKGGLLYHFSSKSKLFEALVEKFMHEEDAQLREREAARAGVANAPVQAYIDHFVGERARRQPPPSGLLAALAEDPEFLKPVQRFERDVLDRMKAGADDPALAVIALLVVHGIRAMELLSINVVDEAETDQVVDALRRLLEPA</sequence>
<dbReference type="OrthoDB" id="9809772at2"/>
<evidence type="ECO:0000256" key="4">
    <source>
        <dbReference type="PROSITE-ProRule" id="PRU00335"/>
    </source>
</evidence>
<dbReference type="STRING" id="391937.NA2_09336"/>
<dbReference type="PANTHER" id="PTHR47506">
    <property type="entry name" value="TRANSCRIPTIONAL REGULATORY PROTEIN"/>
    <property type="match status" value="1"/>
</dbReference>
<name>K2N539_9HYPH</name>
<keyword evidence="2 4" id="KW-0238">DNA-binding</keyword>
<protein>
    <submittedName>
        <fullName evidence="6">TetR family transcriptional regulator</fullName>
    </submittedName>
</protein>
<dbReference type="Pfam" id="PF00440">
    <property type="entry name" value="TetR_N"/>
    <property type="match status" value="1"/>
</dbReference>